<evidence type="ECO:0000256" key="8">
    <source>
        <dbReference type="ARBA" id="ARBA00048428"/>
    </source>
</evidence>
<comment type="similarity">
    <text evidence="3">Belongs to the methyltransferase superfamily. Arsenite methyltransferase family.</text>
</comment>
<evidence type="ECO:0000256" key="5">
    <source>
        <dbReference type="ARBA" id="ARBA00034545"/>
    </source>
</evidence>
<dbReference type="CDD" id="cd02440">
    <property type="entry name" value="AdoMet_MTases"/>
    <property type="match status" value="1"/>
</dbReference>
<dbReference type="GO" id="GO:0032259">
    <property type="term" value="P:methylation"/>
    <property type="evidence" value="ECO:0007669"/>
    <property type="project" value="UniProtKB-KW"/>
</dbReference>
<dbReference type="InterPro" id="IPR029063">
    <property type="entry name" value="SAM-dependent_MTases_sf"/>
</dbReference>
<dbReference type="SUPFAM" id="SSF53335">
    <property type="entry name" value="S-adenosyl-L-methionine-dependent methyltransferases"/>
    <property type="match status" value="1"/>
</dbReference>
<evidence type="ECO:0000256" key="1">
    <source>
        <dbReference type="ARBA" id="ARBA00022679"/>
    </source>
</evidence>
<gene>
    <name evidence="11" type="ORF">SAMN05661077_0845</name>
</gene>
<evidence type="ECO:0000313" key="12">
    <source>
        <dbReference type="Proteomes" id="UP000183104"/>
    </source>
</evidence>
<dbReference type="InterPro" id="IPR025714">
    <property type="entry name" value="Methyltranfer_dom"/>
</dbReference>
<dbReference type="AlphaFoldDB" id="A0A0P9C8Z2"/>
<reference evidence="12" key="1">
    <citation type="submission" date="2016-10" db="EMBL/GenBank/DDBJ databases">
        <authorList>
            <person name="Varghese N."/>
        </authorList>
    </citation>
    <scope>NUCLEOTIDE SEQUENCE [LARGE SCALE GENOMIC DNA]</scope>
    <source>
        <strain evidence="12">HL 19</strain>
    </source>
</reference>
<evidence type="ECO:0000256" key="6">
    <source>
        <dbReference type="ARBA" id="ARBA00047941"/>
    </source>
</evidence>
<dbReference type="EC" id="2.1.1.137" evidence="4"/>
<dbReference type="PANTHER" id="PTHR43675:SF8">
    <property type="entry name" value="ARSENITE METHYLTRANSFERASE"/>
    <property type="match status" value="1"/>
</dbReference>
<keyword evidence="2" id="KW-0949">S-adenosyl-L-methionine</keyword>
<evidence type="ECO:0000256" key="4">
    <source>
        <dbReference type="ARBA" id="ARBA00034521"/>
    </source>
</evidence>
<accession>A0A0P9C8Z2</accession>
<organism evidence="11 12">
    <name type="scientific">Thiohalorhabdus denitrificans</name>
    <dbReference type="NCBI Taxonomy" id="381306"/>
    <lineage>
        <taxon>Bacteria</taxon>
        <taxon>Pseudomonadati</taxon>
        <taxon>Pseudomonadota</taxon>
        <taxon>Gammaproteobacteria</taxon>
        <taxon>Thiohalorhabdales</taxon>
        <taxon>Thiohalorhabdaceae</taxon>
        <taxon>Thiohalorhabdus</taxon>
    </lineage>
</organism>
<dbReference type="OrthoDB" id="9772751at2"/>
<comment type="catalytic activity">
    <reaction evidence="7">
        <text>arsenic triglutathione + 2 [thioredoxin]-dithiol + 2 S-adenosyl-L-methionine + H2O = dimethylarsinous acid + 2 [thioredoxin]-disulfide + 3 glutathione + 2 S-adenosyl-L-homocysteine + 2 H(+)</text>
        <dbReference type="Rhea" id="RHEA:69464"/>
        <dbReference type="Rhea" id="RHEA-COMP:10698"/>
        <dbReference type="Rhea" id="RHEA-COMP:10700"/>
        <dbReference type="ChEBI" id="CHEBI:15377"/>
        <dbReference type="ChEBI" id="CHEBI:15378"/>
        <dbReference type="ChEBI" id="CHEBI:23808"/>
        <dbReference type="ChEBI" id="CHEBI:29950"/>
        <dbReference type="ChEBI" id="CHEBI:50058"/>
        <dbReference type="ChEBI" id="CHEBI:57856"/>
        <dbReference type="ChEBI" id="CHEBI:57925"/>
        <dbReference type="ChEBI" id="CHEBI:59789"/>
        <dbReference type="ChEBI" id="CHEBI:183640"/>
        <dbReference type="EC" id="2.1.1.137"/>
    </reaction>
</comment>
<feature type="region of interest" description="Disordered" evidence="9">
    <location>
        <begin position="351"/>
        <end position="371"/>
    </location>
</feature>
<keyword evidence="11" id="KW-0489">Methyltransferase</keyword>
<evidence type="ECO:0000256" key="3">
    <source>
        <dbReference type="ARBA" id="ARBA00034487"/>
    </source>
</evidence>
<comment type="catalytic activity">
    <reaction evidence="8">
        <text>arsenic triglutathione + 3 [thioredoxin]-dithiol + 3 S-adenosyl-L-methionine = trimethylarsine + 3 [thioredoxin]-disulfide + 3 glutathione + 3 S-adenosyl-L-homocysteine + 3 H(+)</text>
        <dbReference type="Rhea" id="RHEA:69432"/>
        <dbReference type="Rhea" id="RHEA-COMP:10698"/>
        <dbReference type="Rhea" id="RHEA-COMP:10700"/>
        <dbReference type="ChEBI" id="CHEBI:15378"/>
        <dbReference type="ChEBI" id="CHEBI:27130"/>
        <dbReference type="ChEBI" id="CHEBI:29950"/>
        <dbReference type="ChEBI" id="CHEBI:50058"/>
        <dbReference type="ChEBI" id="CHEBI:57856"/>
        <dbReference type="ChEBI" id="CHEBI:57925"/>
        <dbReference type="ChEBI" id="CHEBI:59789"/>
        <dbReference type="ChEBI" id="CHEBI:183640"/>
        <dbReference type="EC" id="2.1.1.137"/>
    </reaction>
</comment>
<dbReference type="Pfam" id="PF13847">
    <property type="entry name" value="Methyltransf_31"/>
    <property type="match status" value="1"/>
</dbReference>
<keyword evidence="1" id="KW-0808">Transferase</keyword>
<evidence type="ECO:0000256" key="9">
    <source>
        <dbReference type="SAM" id="MobiDB-lite"/>
    </source>
</evidence>
<dbReference type="Proteomes" id="UP000183104">
    <property type="component" value="Unassembled WGS sequence"/>
</dbReference>
<feature type="compositionally biased region" description="Gly residues" evidence="9">
    <location>
        <begin position="358"/>
        <end position="371"/>
    </location>
</feature>
<dbReference type="PATRIC" id="fig|381306.5.peg.948"/>
<feature type="domain" description="Methyltransferase" evidence="10">
    <location>
        <begin position="57"/>
        <end position="244"/>
    </location>
</feature>
<evidence type="ECO:0000259" key="10">
    <source>
        <dbReference type="Pfam" id="PF13847"/>
    </source>
</evidence>
<proteinExistence type="inferred from homology"/>
<dbReference type="RefSeq" id="WP_054966636.1">
    <property type="nucleotide sequence ID" value="NZ_FMUN01000002.1"/>
</dbReference>
<keyword evidence="12" id="KW-1185">Reference proteome</keyword>
<evidence type="ECO:0000313" key="11">
    <source>
        <dbReference type="EMBL" id="SCX96064.1"/>
    </source>
</evidence>
<dbReference type="GO" id="GO:0030791">
    <property type="term" value="F:arsenite methyltransferase activity"/>
    <property type="evidence" value="ECO:0007669"/>
    <property type="project" value="UniProtKB-EC"/>
</dbReference>
<dbReference type="PANTHER" id="PTHR43675">
    <property type="entry name" value="ARSENITE METHYLTRANSFERASE"/>
    <property type="match status" value="1"/>
</dbReference>
<evidence type="ECO:0000256" key="7">
    <source>
        <dbReference type="ARBA" id="ARBA00047943"/>
    </source>
</evidence>
<comment type="catalytic activity">
    <reaction evidence="6">
        <text>arsenic triglutathione + [thioredoxin]-dithiol + S-adenosyl-L-methionine + 2 H2O = methylarsonous acid + [thioredoxin]-disulfide + 3 glutathione + S-adenosyl-L-homocysteine + H(+)</text>
        <dbReference type="Rhea" id="RHEA:69460"/>
        <dbReference type="Rhea" id="RHEA-COMP:10698"/>
        <dbReference type="Rhea" id="RHEA-COMP:10700"/>
        <dbReference type="ChEBI" id="CHEBI:15377"/>
        <dbReference type="ChEBI" id="CHEBI:15378"/>
        <dbReference type="ChEBI" id="CHEBI:17826"/>
        <dbReference type="ChEBI" id="CHEBI:29950"/>
        <dbReference type="ChEBI" id="CHEBI:50058"/>
        <dbReference type="ChEBI" id="CHEBI:57856"/>
        <dbReference type="ChEBI" id="CHEBI:57925"/>
        <dbReference type="ChEBI" id="CHEBI:59789"/>
        <dbReference type="ChEBI" id="CHEBI:183640"/>
        <dbReference type="EC" id="2.1.1.137"/>
    </reaction>
</comment>
<dbReference type="InterPro" id="IPR026669">
    <property type="entry name" value="Arsenite_MeTrfase-like"/>
</dbReference>
<dbReference type="Gene3D" id="3.40.50.150">
    <property type="entry name" value="Vaccinia Virus protein VP39"/>
    <property type="match status" value="1"/>
</dbReference>
<sequence length="371" mass="39841">MSAHDPVMDRYSRGAQAVEPALCCPTDYDPALLEALPAEILEKDYGCGDPSRYVCEGDTVLDLGAGGGKICYMAAQLIGPEGRVIGVDANDDMLALARKYQPEMAERLGGDRVEFRKGRIEDLGLDLEAQDRRLAEHPVGTSADLADLEAWRERQRAEAPLVAADSVDLVVSNCVLNLVRDTDKEQLVREIHRVLRPGGRVAVSDIVSDEPVPESLKADPELWSGCISGAFQEEDFAAAFARAGFAAIRYDKWDAEPWQVVEGIEFRSVTLTAVKPETGPCLDYGHAVVYRGPFASVTDDEGHIFPRGARMAVCERTFRHLTEGPQAADFIGIAPAENGEPATFCAPPGTRRAPAETKGGGHAGGGGGSCC</sequence>
<evidence type="ECO:0000256" key="2">
    <source>
        <dbReference type="ARBA" id="ARBA00022691"/>
    </source>
</evidence>
<dbReference type="EMBL" id="FMUN01000002">
    <property type="protein sequence ID" value="SCX96064.1"/>
    <property type="molecule type" value="Genomic_DNA"/>
</dbReference>
<name>A0A0P9C8Z2_9GAMM</name>
<protein>
    <recommendedName>
        <fullName evidence="5">Arsenite methyltransferase</fullName>
        <ecNumber evidence="4">2.1.1.137</ecNumber>
    </recommendedName>
</protein>
<dbReference type="STRING" id="381306.AN478_10940"/>
<keyword evidence="11" id="KW-0830">Ubiquinone</keyword>